<dbReference type="Proteomes" id="UP000831701">
    <property type="component" value="Chromosome 7"/>
</dbReference>
<evidence type="ECO:0000313" key="2">
    <source>
        <dbReference type="Proteomes" id="UP000831701"/>
    </source>
</evidence>
<dbReference type="EMBL" id="CM041537">
    <property type="protein sequence ID" value="KAI3370396.1"/>
    <property type="molecule type" value="Genomic_DNA"/>
</dbReference>
<evidence type="ECO:0000313" key="1">
    <source>
        <dbReference type="EMBL" id="KAI3370396.1"/>
    </source>
</evidence>
<organism evidence="1 2">
    <name type="scientific">Scortum barcoo</name>
    <name type="common">barcoo grunter</name>
    <dbReference type="NCBI Taxonomy" id="214431"/>
    <lineage>
        <taxon>Eukaryota</taxon>
        <taxon>Metazoa</taxon>
        <taxon>Chordata</taxon>
        <taxon>Craniata</taxon>
        <taxon>Vertebrata</taxon>
        <taxon>Euteleostomi</taxon>
        <taxon>Actinopterygii</taxon>
        <taxon>Neopterygii</taxon>
        <taxon>Teleostei</taxon>
        <taxon>Neoteleostei</taxon>
        <taxon>Acanthomorphata</taxon>
        <taxon>Eupercaria</taxon>
        <taxon>Centrarchiformes</taxon>
        <taxon>Terapontoidei</taxon>
        <taxon>Terapontidae</taxon>
        <taxon>Scortum</taxon>
    </lineage>
</organism>
<sequence>ACSFPLFSREMCGRTACTLAPDEVSRACSYRNRRGRRRQPRWRDGDADNYRPSYNKSPQSMSPVLLSHRHFDENAPVDEWVLASMRWGLVPSWFKEDDPSKMHYSTSNCRSENILQKKSYKDPMIKGQRCVILADGFYEWKREEKGKQPFFIYFPQTQKTGDRDDPTTSARNKKNSETACPAVEASPDSTEVGQEGDASGEWTGWRLLTMAGLFDCWTPPGGGEPLYTYSVITVNASPNLESIHHRMPAILDGEEEVRRWLDFGEVKSLDALKLLQSKNILTCHPVSSLVNNSRNNSPECLQPVDPNSKKNPKPTASSKMMKNWLMSSSPSKRKEPSTCNSKEEQESKAKAHRKSPKALQQWLQGANKKPRTN</sequence>
<proteinExistence type="predicted"/>
<name>A0ACB8WRP2_9TELE</name>
<comment type="caution">
    <text evidence="1">The sequence shown here is derived from an EMBL/GenBank/DDBJ whole genome shotgun (WGS) entry which is preliminary data.</text>
</comment>
<feature type="non-terminal residue" evidence="1">
    <location>
        <position position="1"/>
    </location>
</feature>
<gene>
    <name evidence="1" type="ORF">L3Q82_025151</name>
</gene>
<reference evidence="1" key="1">
    <citation type="submission" date="2022-04" db="EMBL/GenBank/DDBJ databases">
        <title>Jade perch genome.</title>
        <authorList>
            <person name="Chao B."/>
        </authorList>
    </citation>
    <scope>NUCLEOTIDE SEQUENCE</scope>
    <source>
        <strain evidence="1">CB-2022</strain>
    </source>
</reference>
<protein>
    <submittedName>
        <fullName evidence="1">Uncharacterized protein</fullName>
    </submittedName>
</protein>
<accession>A0ACB8WRP2</accession>
<keyword evidence="2" id="KW-1185">Reference proteome</keyword>